<dbReference type="OMA" id="CTTHTIT"/>
<proteinExistence type="predicted"/>
<accession>N1QM18</accession>
<evidence type="ECO:0000313" key="2">
    <source>
        <dbReference type="EMBL" id="EMF16344.1"/>
    </source>
</evidence>
<evidence type="ECO:0000256" key="1">
    <source>
        <dbReference type="SAM" id="MobiDB-lite"/>
    </source>
</evidence>
<dbReference type="HOGENOM" id="CLU_1054366_0_0_1"/>
<dbReference type="Proteomes" id="UP000016931">
    <property type="component" value="Unassembled WGS sequence"/>
</dbReference>
<protein>
    <submittedName>
        <fullName evidence="2">Uncharacterized protein</fullName>
    </submittedName>
</protein>
<feature type="compositionally biased region" description="Polar residues" evidence="1">
    <location>
        <begin position="216"/>
        <end position="237"/>
    </location>
</feature>
<dbReference type="RefSeq" id="XP_016764465.1">
    <property type="nucleotide sequence ID" value="XM_016902276.1"/>
</dbReference>
<feature type="region of interest" description="Disordered" evidence="1">
    <location>
        <begin position="211"/>
        <end position="264"/>
    </location>
</feature>
<feature type="compositionally biased region" description="Low complexity" evidence="1">
    <location>
        <begin position="34"/>
        <end position="47"/>
    </location>
</feature>
<evidence type="ECO:0000313" key="3">
    <source>
        <dbReference type="Proteomes" id="UP000016931"/>
    </source>
</evidence>
<keyword evidence="3" id="KW-1185">Reference proteome</keyword>
<reference evidence="2 3" key="1">
    <citation type="journal article" date="2012" name="PLoS Pathog.">
        <title>Diverse lifestyles and strategies of plant pathogenesis encoded in the genomes of eighteen Dothideomycetes fungi.</title>
        <authorList>
            <person name="Ohm R.A."/>
            <person name="Feau N."/>
            <person name="Henrissat B."/>
            <person name="Schoch C.L."/>
            <person name="Horwitz B.A."/>
            <person name="Barry K.W."/>
            <person name="Condon B.J."/>
            <person name="Copeland A.C."/>
            <person name="Dhillon B."/>
            <person name="Glaser F."/>
            <person name="Hesse C.N."/>
            <person name="Kosti I."/>
            <person name="LaButti K."/>
            <person name="Lindquist E.A."/>
            <person name="Lucas S."/>
            <person name="Salamov A.A."/>
            <person name="Bradshaw R.E."/>
            <person name="Ciuffetti L."/>
            <person name="Hamelin R.C."/>
            <person name="Kema G.H.J."/>
            <person name="Lawrence C."/>
            <person name="Scott J.A."/>
            <person name="Spatafora J.W."/>
            <person name="Turgeon B.G."/>
            <person name="de Wit P.J.G.M."/>
            <person name="Zhong S."/>
            <person name="Goodwin S.B."/>
            <person name="Grigoriev I.V."/>
        </authorList>
    </citation>
    <scope>NUCLEOTIDE SEQUENCE [LARGE SCALE GENOMIC DNA]</scope>
    <source>
        <strain evidence="2 3">SO2202</strain>
    </source>
</reference>
<gene>
    <name evidence="2" type="ORF">SEPMUDRAFT_129306</name>
</gene>
<dbReference type="EMBL" id="KB456260">
    <property type="protein sequence ID" value="EMF16344.1"/>
    <property type="molecule type" value="Genomic_DNA"/>
</dbReference>
<organism evidence="2 3">
    <name type="scientific">Sphaerulina musiva (strain SO2202)</name>
    <name type="common">Poplar stem canker fungus</name>
    <name type="synonym">Septoria musiva</name>
    <dbReference type="NCBI Taxonomy" id="692275"/>
    <lineage>
        <taxon>Eukaryota</taxon>
        <taxon>Fungi</taxon>
        <taxon>Dikarya</taxon>
        <taxon>Ascomycota</taxon>
        <taxon>Pezizomycotina</taxon>
        <taxon>Dothideomycetes</taxon>
        <taxon>Dothideomycetidae</taxon>
        <taxon>Mycosphaerellales</taxon>
        <taxon>Mycosphaerellaceae</taxon>
        <taxon>Sphaerulina</taxon>
    </lineage>
</organism>
<feature type="region of interest" description="Disordered" evidence="1">
    <location>
        <begin position="30"/>
        <end position="54"/>
    </location>
</feature>
<dbReference type="AlphaFoldDB" id="N1QM18"/>
<dbReference type="GeneID" id="27899413"/>
<dbReference type="eggNOG" id="ENOG502T7WF">
    <property type="taxonomic scope" value="Eukaryota"/>
</dbReference>
<dbReference type="STRING" id="692275.N1QM18"/>
<dbReference type="OrthoDB" id="5238363at2759"/>
<sequence length="264" mass="29264">MLQHVVLLRTVAVDTARISLTALRSYVSPATGRQVGSGQPTQSTSQQAADKGPPLINFSYEPNPQPFNCTTQHTTRIFAADPFHPFFPKIQRRVAAHDPKDFIWVVRCATDICKKPTYRHSVQKKLRRAFKEALRQKGYDEKGLPLQQANVAKVDGTRTSAAAATGRLSGALALFFVGNQKSVLTAKGGEMKAEAERILRKVLQIRYAAKKGQEQGRANSPSLLRGSSPQYKRQTAQGWKLGLQKAKRATQAANDRSARPDWQR</sequence>
<name>N1QM18_SPHMS</name>